<sequence length="140" mass="15278">MNIRLIGYWAATALVAAELALGGEWDIQRIPSVTGITDHLGYPTYFLVLLGVWKLLGAAALLAPRFPLVKEWAYAGTVFVYTGAIVSHLTRGYALSELWFLVPMLVLTGMSWLLRPPNRRLTSGRPNAPEKVATVAAARG</sequence>
<evidence type="ECO:0000256" key="5">
    <source>
        <dbReference type="SAM" id="Phobius"/>
    </source>
</evidence>
<evidence type="ECO:0000256" key="4">
    <source>
        <dbReference type="ARBA" id="ARBA00023136"/>
    </source>
</evidence>
<comment type="subcellular location">
    <subcellularLocation>
        <location evidence="1">Membrane</location>
        <topology evidence="1">Multi-pass membrane protein</topology>
    </subcellularLocation>
</comment>
<evidence type="ECO:0000313" key="6">
    <source>
        <dbReference type="EMBL" id="QIS09330.1"/>
    </source>
</evidence>
<dbReference type="GO" id="GO:0016020">
    <property type="term" value="C:membrane"/>
    <property type="evidence" value="ECO:0007669"/>
    <property type="project" value="UniProtKB-SubCell"/>
</dbReference>
<gene>
    <name evidence="6" type="ORF">F5544_07110</name>
</gene>
<keyword evidence="3 5" id="KW-1133">Transmembrane helix</keyword>
<dbReference type="PIRSF" id="PIRSF030066">
    <property type="entry name" value="UCP030066"/>
    <property type="match status" value="1"/>
</dbReference>
<organism evidence="6 7">
    <name type="scientific">Nocardia arthritidis</name>
    <dbReference type="NCBI Taxonomy" id="228602"/>
    <lineage>
        <taxon>Bacteria</taxon>
        <taxon>Bacillati</taxon>
        <taxon>Actinomycetota</taxon>
        <taxon>Actinomycetes</taxon>
        <taxon>Mycobacteriales</taxon>
        <taxon>Nocardiaceae</taxon>
        <taxon>Nocardia</taxon>
    </lineage>
</organism>
<dbReference type="AlphaFoldDB" id="A0A6G9Y886"/>
<accession>A0A6G9Y886</accession>
<dbReference type="InterPro" id="IPR016944">
    <property type="entry name" value="UCP030066"/>
</dbReference>
<feature type="transmembrane region" description="Helical" evidence="5">
    <location>
        <begin position="96"/>
        <end position="114"/>
    </location>
</feature>
<keyword evidence="7" id="KW-1185">Reference proteome</keyword>
<feature type="transmembrane region" description="Helical" evidence="5">
    <location>
        <begin position="44"/>
        <end position="63"/>
    </location>
</feature>
<protein>
    <submittedName>
        <fullName evidence="6">DoxX family protein</fullName>
    </submittedName>
</protein>
<keyword evidence="2 5" id="KW-0812">Transmembrane</keyword>
<name>A0A6G9Y886_9NOCA</name>
<dbReference type="Proteomes" id="UP000503540">
    <property type="component" value="Chromosome"/>
</dbReference>
<evidence type="ECO:0000313" key="7">
    <source>
        <dbReference type="Proteomes" id="UP000503540"/>
    </source>
</evidence>
<dbReference type="KEGG" id="nah:F5544_07110"/>
<reference evidence="6 7" key="1">
    <citation type="journal article" date="2019" name="ACS Chem. Biol.">
        <title>Identification and Mobilization of a Cryptic Antibiotic Biosynthesis Gene Locus from a Human-Pathogenic Nocardia Isolate.</title>
        <authorList>
            <person name="Herisse M."/>
            <person name="Ishida K."/>
            <person name="Porter J.L."/>
            <person name="Howden B."/>
            <person name="Hertweck C."/>
            <person name="Stinear T.P."/>
            <person name="Pidot S.J."/>
        </authorList>
    </citation>
    <scope>NUCLEOTIDE SEQUENCE [LARGE SCALE GENOMIC DNA]</scope>
    <source>
        <strain evidence="6 7">AUSMDU00012717</strain>
    </source>
</reference>
<dbReference type="RefSeq" id="WP_167472450.1">
    <property type="nucleotide sequence ID" value="NZ_CP046172.1"/>
</dbReference>
<proteinExistence type="predicted"/>
<feature type="transmembrane region" description="Helical" evidence="5">
    <location>
        <begin position="72"/>
        <end position="90"/>
    </location>
</feature>
<evidence type="ECO:0000256" key="2">
    <source>
        <dbReference type="ARBA" id="ARBA00022692"/>
    </source>
</evidence>
<keyword evidence="4 5" id="KW-0472">Membrane</keyword>
<dbReference type="InterPro" id="IPR032808">
    <property type="entry name" value="DoxX"/>
</dbReference>
<dbReference type="Pfam" id="PF13564">
    <property type="entry name" value="DoxX_2"/>
    <property type="match status" value="1"/>
</dbReference>
<dbReference type="EMBL" id="CP046172">
    <property type="protein sequence ID" value="QIS09330.1"/>
    <property type="molecule type" value="Genomic_DNA"/>
</dbReference>
<evidence type="ECO:0000256" key="1">
    <source>
        <dbReference type="ARBA" id="ARBA00004141"/>
    </source>
</evidence>
<evidence type="ECO:0000256" key="3">
    <source>
        <dbReference type="ARBA" id="ARBA00022989"/>
    </source>
</evidence>